<keyword evidence="3" id="KW-0813">Transport</keyword>
<sequence>MEIVHNIFWILSMFGWDAFTYNLVRMIINDKVSERGLDKMKKLWTLGISTMVLVGLTACGGKGEPVPAAVTKAPEKVSSTAAATATPQAAASGPRVIKYGGKEYTVPAKAERVVITGSLESMEDALLLDVKPVGAITVSGKFPALFAPITEKAEGVGEKIQPNLETIVKLKPDVILMSTKFPAETVEKVSKIGPTIPVSHIATDWENNLLLLGDLTGKQDKAKQVLDTYKKDAAALKTKIGPVLKDKKVLALRVRAGSLFIYPEDVFFNPSIYAELGATVPNEVKQAKAQQNISLEKLSEMNPDYLFIQFSEEENKDTPKVFDELKNNPIFKSINAVKKDQLYTNLVDPLTQGGTAYSKIKFFEAINKSKLVQAK</sequence>
<dbReference type="SUPFAM" id="SSF53807">
    <property type="entry name" value="Helical backbone' metal receptor"/>
    <property type="match status" value="1"/>
</dbReference>
<gene>
    <name evidence="6" type="ORF">GCM10008018_51100</name>
</gene>
<feature type="domain" description="Fe/B12 periplasmic-binding" evidence="5">
    <location>
        <begin position="113"/>
        <end position="374"/>
    </location>
</feature>
<evidence type="ECO:0000313" key="7">
    <source>
        <dbReference type="Proteomes" id="UP000615455"/>
    </source>
</evidence>
<dbReference type="Proteomes" id="UP000615455">
    <property type="component" value="Unassembled WGS sequence"/>
</dbReference>
<reference evidence="7" key="1">
    <citation type="journal article" date="2019" name="Int. J. Syst. Evol. Microbiol.">
        <title>The Global Catalogue of Microorganisms (GCM) 10K type strain sequencing project: providing services to taxonomists for standard genome sequencing and annotation.</title>
        <authorList>
            <consortium name="The Broad Institute Genomics Platform"/>
            <consortium name="The Broad Institute Genome Sequencing Center for Infectious Disease"/>
            <person name="Wu L."/>
            <person name="Ma J."/>
        </authorList>
    </citation>
    <scope>NUCLEOTIDE SEQUENCE [LARGE SCALE GENOMIC DNA]</scope>
    <source>
        <strain evidence="7">CGMCC 1.15043</strain>
    </source>
</reference>
<dbReference type="PANTHER" id="PTHR30532">
    <property type="entry name" value="IRON III DICITRATE-BINDING PERIPLASMIC PROTEIN"/>
    <property type="match status" value="1"/>
</dbReference>
<dbReference type="InterPro" id="IPR051313">
    <property type="entry name" value="Bact_iron-sidero_bind"/>
</dbReference>
<evidence type="ECO:0000256" key="1">
    <source>
        <dbReference type="ARBA" id="ARBA00004196"/>
    </source>
</evidence>
<keyword evidence="4" id="KW-0732">Signal</keyword>
<dbReference type="Gene3D" id="3.40.50.1980">
    <property type="entry name" value="Nitrogenase molybdenum iron protein domain"/>
    <property type="match status" value="2"/>
</dbReference>
<dbReference type="CDD" id="cd01138">
    <property type="entry name" value="FeuA"/>
    <property type="match status" value="1"/>
</dbReference>
<keyword evidence="7" id="KW-1185">Reference proteome</keyword>
<evidence type="ECO:0000256" key="2">
    <source>
        <dbReference type="ARBA" id="ARBA00008814"/>
    </source>
</evidence>
<dbReference type="Pfam" id="PF01497">
    <property type="entry name" value="Peripla_BP_2"/>
    <property type="match status" value="1"/>
</dbReference>
<evidence type="ECO:0000256" key="3">
    <source>
        <dbReference type="ARBA" id="ARBA00022448"/>
    </source>
</evidence>
<dbReference type="InterPro" id="IPR002491">
    <property type="entry name" value="ABC_transptr_periplasmic_BD"/>
</dbReference>
<organism evidence="6 7">
    <name type="scientific">Paenibacillus marchantiophytorum</name>
    <dbReference type="NCBI Taxonomy" id="1619310"/>
    <lineage>
        <taxon>Bacteria</taxon>
        <taxon>Bacillati</taxon>
        <taxon>Bacillota</taxon>
        <taxon>Bacilli</taxon>
        <taxon>Bacillales</taxon>
        <taxon>Paenibacillaceae</taxon>
        <taxon>Paenibacillus</taxon>
    </lineage>
</organism>
<dbReference type="PANTHER" id="PTHR30532:SF10">
    <property type="entry name" value="IRON-UPTAKE SYSTEM-BINDING PROTEIN"/>
    <property type="match status" value="1"/>
</dbReference>
<evidence type="ECO:0000259" key="5">
    <source>
        <dbReference type="PROSITE" id="PS50983"/>
    </source>
</evidence>
<accession>A0ABQ1F4D5</accession>
<evidence type="ECO:0000313" key="6">
    <source>
        <dbReference type="EMBL" id="GFZ98661.1"/>
    </source>
</evidence>
<dbReference type="PROSITE" id="PS50983">
    <property type="entry name" value="FE_B12_PBP"/>
    <property type="match status" value="1"/>
</dbReference>
<name>A0ABQ1F4D5_9BACL</name>
<proteinExistence type="inferred from homology"/>
<protein>
    <submittedName>
        <fullName evidence="6">Iron-uptake system-binding protein</fullName>
    </submittedName>
</protein>
<comment type="similarity">
    <text evidence="2">Belongs to the bacterial solute-binding protein 8 family.</text>
</comment>
<comment type="caution">
    <text evidence="6">The sequence shown here is derived from an EMBL/GenBank/DDBJ whole genome shotgun (WGS) entry which is preliminary data.</text>
</comment>
<dbReference type="EMBL" id="BMHE01000034">
    <property type="protein sequence ID" value="GFZ98661.1"/>
    <property type="molecule type" value="Genomic_DNA"/>
</dbReference>
<evidence type="ECO:0000256" key="4">
    <source>
        <dbReference type="ARBA" id="ARBA00022729"/>
    </source>
</evidence>
<comment type="subcellular location">
    <subcellularLocation>
        <location evidence="1">Cell envelope</location>
    </subcellularLocation>
</comment>